<evidence type="ECO:0000256" key="12">
    <source>
        <dbReference type="SAM" id="MobiDB-lite"/>
    </source>
</evidence>
<evidence type="ECO:0000256" key="11">
    <source>
        <dbReference type="RuleBase" id="RU003357"/>
    </source>
</evidence>
<evidence type="ECO:0000256" key="13">
    <source>
        <dbReference type="SAM" id="SignalP"/>
    </source>
</evidence>
<organism evidence="16 17">
    <name type="scientific">Massilia haematophila</name>
    <dbReference type="NCBI Taxonomy" id="457923"/>
    <lineage>
        <taxon>Bacteria</taxon>
        <taxon>Pseudomonadati</taxon>
        <taxon>Pseudomonadota</taxon>
        <taxon>Betaproteobacteria</taxon>
        <taxon>Burkholderiales</taxon>
        <taxon>Oxalobacteraceae</taxon>
        <taxon>Telluria group</taxon>
        <taxon>Massilia</taxon>
    </lineage>
</organism>
<keyword evidence="6 11" id="KW-0798">TonB box</keyword>
<dbReference type="Pfam" id="PF00593">
    <property type="entry name" value="TonB_dep_Rec_b-barrel"/>
    <property type="match status" value="1"/>
</dbReference>
<feature type="chain" id="PRO_5045101661" evidence="13">
    <location>
        <begin position="26"/>
        <end position="735"/>
    </location>
</feature>
<evidence type="ECO:0000256" key="3">
    <source>
        <dbReference type="ARBA" id="ARBA00022448"/>
    </source>
</evidence>
<evidence type="ECO:0000313" key="17">
    <source>
        <dbReference type="Proteomes" id="UP001595665"/>
    </source>
</evidence>
<evidence type="ECO:0000256" key="4">
    <source>
        <dbReference type="ARBA" id="ARBA00022452"/>
    </source>
</evidence>
<evidence type="ECO:0000256" key="6">
    <source>
        <dbReference type="ARBA" id="ARBA00023077"/>
    </source>
</evidence>
<keyword evidence="7 10" id="KW-0472">Membrane</keyword>
<dbReference type="CDD" id="cd01347">
    <property type="entry name" value="ligand_gated_channel"/>
    <property type="match status" value="1"/>
</dbReference>
<evidence type="ECO:0000256" key="1">
    <source>
        <dbReference type="ARBA" id="ARBA00004571"/>
    </source>
</evidence>
<dbReference type="InterPro" id="IPR037066">
    <property type="entry name" value="Plug_dom_sf"/>
</dbReference>
<comment type="subcellular location">
    <subcellularLocation>
        <location evidence="1 10">Cell outer membrane</location>
        <topology evidence="1 10">Multi-pass membrane protein</topology>
    </subcellularLocation>
</comment>
<evidence type="ECO:0000313" key="16">
    <source>
        <dbReference type="EMBL" id="MFC3457424.1"/>
    </source>
</evidence>
<dbReference type="Gene3D" id="2.40.170.20">
    <property type="entry name" value="TonB-dependent receptor, beta-barrel domain"/>
    <property type="match status" value="1"/>
</dbReference>
<dbReference type="InterPro" id="IPR039426">
    <property type="entry name" value="TonB-dep_rcpt-like"/>
</dbReference>
<dbReference type="Pfam" id="PF07715">
    <property type="entry name" value="Plug"/>
    <property type="match status" value="1"/>
</dbReference>
<evidence type="ECO:0000256" key="9">
    <source>
        <dbReference type="ARBA" id="ARBA00023237"/>
    </source>
</evidence>
<keyword evidence="4 10" id="KW-1134">Transmembrane beta strand</keyword>
<dbReference type="InterPro" id="IPR036942">
    <property type="entry name" value="Beta-barrel_TonB_sf"/>
</dbReference>
<keyword evidence="17" id="KW-1185">Reference proteome</keyword>
<gene>
    <name evidence="16" type="ORF">ACFOPH_04095</name>
</gene>
<feature type="domain" description="TonB-dependent receptor plug" evidence="15">
    <location>
        <begin position="63"/>
        <end position="161"/>
    </location>
</feature>
<evidence type="ECO:0000259" key="14">
    <source>
        <dbReference type="Pfam" id="PF00593"/>
    </source>
</evidence>
<feature type="region of interest" description="Disordered" evidence="12">
    <location>
        <begin position="503"/>
        <end position="522"/>
    </location>
</feature>
<reference evidence="17" key="1">
    <citation type="journal article" date="2019" name="Int. J. Syst. Evol. Microbiol.">
        <title>The Global Catalogue of Microorganisms (GCM) 10K type strain sequencing project: providing services to taxonomists for standard genome sequencing and annotation.</title>
        <authorList>
            <consortium name="The Broad Institute Genomics Platform"/>
            <consortium name="The Broad Institute Genome Sequencing Center for Infectious Disease"/>
            <person name="Wu L."/>
            <person name="Ma J."/>
        </authorList>
    </citation>
    <scope>NUCLEOTIDE SEQUENCE [LARGE SCALE GENOMIC DNA]</scope>
    <source>
        <strain evidence="17">CCM 7480</strain>
    </source>
</reference>
<name>A0ABV7PHK8_9BURK</name>
<dbReference type="Proteomes" id="UP001595665">
    <property type="component" value="Unassembled WGS sequence"/>
</dbReference>
<evidence type="ECO:0000256" key="2">
    <source>
        <dbReference type="ARBA" id="ARBA00009810"/>
    </source>
</evidence>
<dbReference type="SUPFAM" id="SSF56935">
    <property type="entry name" value="Porins"/>
    <property type="match status" value="1"/>
</dbReference>
<dbReference type="InterPro" id="IPR000531">
    <property type="entry name" value="Beta-barrel_TonB"/>
</dbReference>
<comment type="caution">
    <text evidence="16">The sequence shown here is derived from an EMBL/GenBank/DDBJ whole genome shotgun (WGS) entry which is preliminary data.</text>
</comment>
<dbReference type="RefSeq" id="WP_379733698.1">
    <property type="nucleotide sequence ID" value="NZ_JBHRVV010000001.1"/>
</dbReference>
<dbReference type="EMBL" id="JBHRVV010000001">
    <property type="protein sequence ID" value="MFC3457424.1"/>
    <property type="molecule type" value="Genomic_DNA"/>
</dbReference>
<proteinExistence type="inferred from homology"/>
<keyword evidence="3 10" id="KW-0813">Transport</keyword>
<dbReference type="Gene3D" id="2.170.130.10">
    <property type="entry name" value="TonB-dependent receptor, plug domain"/>
    <property type="match status" value="1"/>
</dbReference>
<dbReference type="InterPro" id="IPR012910">
    <property type="entry name" value="Plug_dom"/>
</dbReference>
<evidence type="ECO:0000256" key="5">
    <source>
        <dbReference type="ARBA" id="ARBA00022692"/>
    </source>
</evidence>
<evidence type="ECO:0000259" key="15">
    <source>
        <dbReference type="Pfam" id="PF07715"/>
    </source>
</evidence>
<sequence length="735" mass="80203">MHPAFSPIRLTLLAAALASTFPLHAQETPQPGTTKAEHVTPAPAQKMQTVEVKGSAEAYDPRRDDTATKIVVSQEEIVKYGDTSVTDVLKRVPGITVNSSNGRGGEIRMRGLGAGYTQILINGERAPAGFSIDQLAPDVIERIEVLRAASAEFSTQSVAGTINIVLKRAVRSAQRELKVGMRRSSSGARGPNLNLQLSDKLGKMSYSISGAAAHESFGRTATVTEDAFADSGLQTQARSTVGVEDGSFTYASLAPRLNWNLENGDTLTSQTFLNAGKFRTRTDEAARTAIGAPAPYPNLNLANESKNSYFRTELNWVHKMADGAKLDTKLGVQRGESDNEQRRATPAGALRPLDNLVASNSEDRGVTSTGKFSKTMFEGHALGMGWDGGYNTREDERVELEAGRLVLPGLPEGEQFEAQVARLALYAQDEWSLSPRLSVYLGARWEGIRTRTSGNTFDTGRSRSSVWSPVLQTLWKIPETKGDQVRFAVTRTYKAPNVSSLIPRRQTSVDNRSTDPDYQGNPDLQPELALGFDLSYEHYWAEGALLSASVSSRRIDGYTRNLVDFDGARWVAMPMNAGRAETRGLELEAKFPLKAVMEGAPAIDLCASLSRNWSEVDGVPGPDNRLDGQTPLSANLGADYKKGSFSTGASFAYKQGGQVRLSERQTSYIEARRDLEAYVLYKFTPKLQLRVAGQNLLDQDFTHRSSYLEDGRGLVVRRGVYPVGVSLRATVEAKF</sequence>
<feature type="domain" description="TonB-dependent receptor-like beta-barrel" evidence="14">
    <location>
        <begin position="264"/>
        <end position="696"/>
    </location>
</feature>
<dbReference type="PANTHER" id="PTHR40980">
    <property type="entry name" value="PLUG DOMAIN-CONTAINING PROTEIN"/>
    <property type="match status" value="1"/>
</dbReference>
<dbReference type="PROSITE" id="PS52016">
    <property type="entry name" value="TONB_DEPENDENT_REC_3"/>
    <property type="match status" value="1"/>
</dbReference>
<accession>A0ABV7PHK8</accession>
<dbReference type="PANTHER" id="PTHR40980:SF4">
    <property type="entry name" value="TONB-DEPENDENT RECEPTOR-LIKE BETA-BARREL DOMAIN-CONTAINING PROTEIN"/>
    <property type="match status" value="1"/>
</dbReference>
<comment type="similarity">
    <text evidence="2 10 11">Belongs to the TonB-dependent receptor family.</text>
</comment>
<keyword evidence="9 10" id="KW-0998">Cell outer membrane</keyword>
<evidence type="ECO:0000256" key="10">
    <source>
        <dbReference type="PROSITE-ProRule" id="PRU01360"/>
    </source>
</evidence>
<keyword evidence="5 10" id="KW-0812">Transmembrane</keyword>
<evidence type="ECO:0000256" key="8">
    <source>
        <dbReference type="ARBA" id="ARBA00023170"/>
    </source>
</evidence>
<feature type="signal peptide" evidence="13">
    <location>
        <begin position="1"/>
        <end position="25"/>
    </location>
</feature>
<feature type="region of interest" description="Disordered" evidence="12">
    <location>
        <begin position="25"/>
        <end position="61"/>
    </location>
</feature>
<protein>
    <submittedName>
        <fullName evidence="16">TonB-dependent receptor plug domain-containing protein</fullName>
    </submittedName>
</protein>
<keyword evidence="13" id="KW-0732">Signal</keyword>
<evidence type="ECO:0000256" key="7">
    <source>
        <dbReference type="ARBA" id="ARBA00023136"/>
    </source>
</evidence>
<keyword evidence="8 16" id="KW-0675">Receptor</keyword>